<dbReference type="AlphaFoldDB" id="A0A438IS93"/>
<dbReference type="SUPFAM" id="SSF53300">
    <property type="entry name" value="vWA-like"/>
    <property type="match status" value="1"/>
</dbReference>
<organism evidence="3 4">
    <name type="scientific">Vitis vinifera</name>
    <name type="common">Grape</name>
    <dbReference type="NCBI Taxonomy" id="29760"/>
    <lineage>
        <taxon>Eukaryota</taxon>
        <taxon>Viridiplantae</taxon>
        <taxon>Streptophyta</taxon>
        <taxon>Embryophyta</taxon>
        <taxon>Tracheophyta</taxon>
        <taxon>Spermatophyta</taxon>
        <taxon>Magnoliopsida</taxon>
        <taxon>eudicotyledons</taxon>
        <taxon>Gunneridae</taxon>
        <taxon>Pentapetalae</taxon>
        <taxon>rosids</taxon>
        <taxon>Vitales</taxon>
        <taxon>Vitaceae</taxon>
        <taxon>Viteae</taxon>
        <taxon>Vitis</taxon>
    </lineage>
</organism>
<evidence type="ECO:0000256" key="1">
    <source>
        <dbReference type="SAM" id="MobiDB-lite"/>
    </source>
</evidence>
<proteinExistence type="predicted"/>
<dbReference type="Proteomes" id="UP000288805">
    <property type="component" value="Unassembled WGS sequence"/>
</dbReference>
<dbReference type="Gene3D" id="3.40.50.410">
    <property type="entry name" value="von Willebrand factor, type A domain"/>
    <property type="match status" value="1"/>
</dbReference>
<name>A0A438IS93_VITVI</name>
<dbReference type="PANTHER" id="PTHR13803:SF4">
    <property type="entry name" value="SECRETORY 24CD, ISOFORM C"/>
    <property type="match status" value="1"/>
</dbReference>
<dbReference type="InterPro" id="IPR036465">
    <property type="entry name" value="vWFA_dom_sf"/>
</dbReference>
<dbReference type="GO" id="GO:0006886">
    <property type="term" value="P:intracellular protein transport"/>
    <property type="evidence" value="ECO:0007669"/>
    <property type="project" value="InterPro"/>
</dbReference>
<dbReference type="InterPro" id="IPR050550">
    <property type="entry name" value="SEC23_SEC24_subfamily"/>
</dbReference>
<dbReference type="Pfam" id="PF04811">
    <property type="entry name" value="Sec23_trunk"/>
    <property type="match status" value="1"/>
</dbReference>
<evidence type="ECO:0000259" key="2">
    <source>
        <dbReference type="Pfam" id="PF04811"/>
    </source>
</evidence>
<feature type="region of interest" description="Disordered" evidence="1">
    <location>
        <begin position="205"/>
        <end position="228"/>
    </location>
</feature>
<comment type="caution">
    <text evidence="3">The sequence shown here is derived from an EMBL/GenBank/DDBJ whole genome shotgun (WGS) entry which is preliminary data.</text>
</comment>
<evidence type="ECO:0000313" key="3">
    <source>
        <dbReference type="EMBL" id="RVW99587.1"/>
    </source>
</evidence>
<gene>
    <name evidence="3" type="primary">CEF_4</name>
    <name evidence="3" type="ORF">CK203_021358</name>
</gene>
<accession>A0A438IS93</accession>
<dbReference type="GO" id="GO:0030127">
    <property type="term" value="C:COPII vesicle coat"/>
    <property type="evidence" value="ECO:0007669"/>
    <property type="project" value="InterPro"/>
</dbReference>
<dbReference type="InterPro" id="IPR006896">
    <property type="entry name" value="Sec23/24_trunk_dom"/>
</dbReference>
<sequence>MISENLLFGTFNLEALLHSKGNLLINEIEHMKKTVLRCIEGLIVEDPQFLRYLERLSSIWMGRSRTMVGIATFDSTIHFYNLKRALQQGKGLTSSKSFSSSPRLSIQRLHLCLLYPPLSLGFRGLRGHKCSYCLENWLKVLPSMVTDVIVQLSECRQHLELLLENIPTMFQNNRTAESAFGAAIQVCYSVVEHSEMMQRLSYLGNGEDNDVSAPGEINGEEEEKIKSHENEDWKEREYVWVPFVCIFILQFRLELLHLHG</sequence>
<reference evidence="3 4" key="1">
    <citation type="journal article" date="2018" name="PLoS Genet.">
        <title>Population sequencing reveals clonal diversity and ancestral inbreeding in the grapevine cultivar Chardonnay.</title>
        <authorList>
            <person name="Roach M.J."/>
            <person name="Johnson D.L."/>
            <person name="Bohlmann J."/>
            <person name="van Vuuren H.J."/>
            <person name="Jones S.J."/>
            <person name="Pretorius I.S."/>
            <person name="Schmidt S.A."/>
            <person name="Borneman A.R."/>
        </authorList>
    </citation>
    <scope>NUCLEOTIDE SEQUENCE [LARGE SCALE GENOMIC DNA]</scope>
    <source>
        <strain evidence="4">cv. Chardonnay</strain>
        <tissue evidence="3">Leaf</tissue>
    </source>
</reference>
<feature type="domain" description="Sec23/Sec24 trunk" evidence="2">
    <location>
        <begin position="55"/>
        <end position="231"/>
    </location>
</feature>
<dbReference type="EMBL" id="QGNW01000086">
    <property type="protein sequence ID" value="RVW99587.1"/>
    <property type="molecule type" value="Genomic_DNA"/>
</dbReference>
<protein>
    <submittedName>
        <fullName evidence="3">Protein transport protein Sec24-like CEF</fullName>
    </submittedName>
</protein>
<dbReference type="PANTHER" id="PTHR13803">
    <property type="entry name" value="SEC24-RELATED PROTEIN"/>
    <property type="match status" value="1"/>
</dbReference>
<dbReference type="GO" id="GO:0006888">
    <property type="term" value="P:endoplasmic reticulum to Golgi vesicle-mediated transport"/>
    <property type="evidence" value="ECO:0007669"/>
    <property type="project" value="InterPro"/>
</dbReference>
<evidence type="ECO:0000313" key="4">
    <source>
        <dbReference type="Proteomes" id="UP000288805"/>
    </source>
</evidence>